<sequence>MKIASLNILEKHLKKKRGNRKLKNEVDKLIEILKGANWSNSEEIKSIRPDADKVHSKGFYFFNISSDRTMILIELEEDQATIVWCGSHDEYEYTFKNNKNTIRKWLQAKNWI</sequence>
<gene>
    <name evidence="1" type="ORF">GCM10007940_41850</name>
</gene>
<dbReference type="InterPro" id="IPR018669">
    <property type="entry name" value="Toxin_HigB"/>
</dbReference>
<reference evidence="1" key="1">
    <citation type="journal article" date="2014" name="Int. J. Syst. Evol. Microbiol.">
        <title>Complete genome sequence of Corynebacterium casei LMG S-19264T (=DSM 44701T), isolated from a smear-ripened cheese.</title>
        <authorList>
            <consortium name="US DOE Joint Genome Institute (JGI-PGF)"/>
            <person name="Walter F."/>
            <person name="Albersmeier A."/>
            <person name="Kalinowski J."/>
            <person name="Ruckert C."/>
        </authorList>
    </citation>
    <scope>NUCLEOTIDE SEQUENCE</scope>
    <source>
        <strain evidence="1">NBRC 108769</strain>
    </source>
</reference>
<dbReference type="GO" id="GO:0004519">
    <property type="term" value="F:endonuclease activity"/>
    <property type="evidence" value="ECO:0007669"/>
    <property type="project" value="InterPro"/>
</dbReference>
<reference evidence="1" key="2">
    <citation type="submission" date="2023-01" db="EMBL/GenBank/DDBJ databases">
        <title>Draft genome sequence of Portibacter lacus strain NBRC 108769.</title>
        <authorList>
            <person name="Sun Q."/>
            <person name="Mori K."/>
        </authorList>
    </citation>
    <scope>NUCLEOTIDE SEQUENCE</scope>
    <source>
        <strain evidence="1">NBRC 108769</strain>
    </source>
</reference>
<keyword evidence="2" id="KW-1185">Reference proteome</keyword>
<proteinExistence type="predicted"/>
<protein>
    <recommendedName>
        <fullName evidence="3">Type II toxin-antitoxin system HigB family toxin</fullName>
    </recommendedName>
</protein>
<accession>A0AA37SU12</accession>
<dbReference type="GO" id="GO:0003723">
    <property type="term" value="F:RNA binding"/>
    <property type="evidence" value="ECO:0007669"/>
    <property type="project" value="InterPro"/>
</dbReference>
<dbReference type="Proteomes" id="UP001156666">
    <property type="component" value="Unassembled WGS sequence"/>
</dbReference>
<organism evidence="1 2">
    <name type="scientific">Portibacter lacus</name>
    <dbReference type="NCBI Taxonomy" id="1099794"/>
    <lineage>
        <taxon>Bacteria</taxon>
        <taxon>Pseudomonadati</taxon>
        <taxon>Bacteroidota</taxon>
        <taxon>Saprospiria</taxon>
        <taxon>Saprospirales</taxon>
        <taxon>Haliscomenobacteraceae</taxon>
        <taxon>Portibacter</taxon>
    </lineage>
</organism>
<dbReference type="EMBL" id="BSOH01000027">
    <property type="protein sequence ID" value="GLR19569.1"/>
    <property type="molecule type" value="Genomic_DNA"/>
</dbReference>
<dbReference type="GO" id="GO:0110001">
    <property type="term" value="C:toxin-antitoxin complex"/>
    <property type="evidence" value="ECO:0007669"/>
    <property type="project" value="InterPro"/>
</dbReference>
<dbReference type="RefSeq" id="WP_235291737.1">
    <property type="nucleotide sequence ID" value="NZ_BSOH01000027.1"/>
</dbReference>
<evidence type="ECO:0000313" key="1">
    <source>
        <dbReference type="EMBL" id="GLR19569.1"/>
    </source>
</evidence>
<name>A0AA37SU12_9BACT</name>
<dbReference type="AlphaFoldDB" id="A0AA37SU12"/>
<evidence type="ECO:0008006" key="3">
    <source>
        <dbReference type="Google" id="ProtNLM"/>
    </source>
</evidence>
<evidence type="ECO:0000313" key="2">
    <source>
        <dbReference type="Proteomes" id="UP001156666"/>
    </source>
</evidence>
<comment type="caution">
    <text evidence="1">The sequence shown here is derived from an EMBL/GenBank/DDBJ whole genome shotgun (WGS) entry which is preliminary data.</text>
</comment>
<dbReference type="Pfam" id="PF09907">
    <property type="entry name" value="HigB_toxin"/>
    <property type="match status" value="1"/>
</dbReference>